<name>A0AAD9T758_9HELO</name>
<evidence type="ECO:0000259" key="6">
    <source>
        <dbReference type="Pfam" id="PF12894"/>
    </source>
</evidence>
<evidence type="ECO:0000259" key="7">
    <source>
        <dbReference type="Pfam" id="PF12896"/>
    </source>
</evidence>
<dbReference type="InterPro" id="IPR015943">
    <property type="entry name" value="WD40/YVTN_repeat-like_dom_sf"/>
</dbReference>
<dbReference type="Pfam" id="PF12896">
    <property type="entry name" value="ANAPC4"/>
    <property type="match status" value="1"/>
</dbReference>
<dbReference type="InterPro" id="IPR024977">
    <property type="entry name" value="Apc4-like_WD40_dom"/>
</dbReference>
<keyword evidence="2" id="KW-0132">Cell division</keyword>
<comment type="caution">
    <text evidence="8">The sequence shown here is derived from an EMBL/GenBank/DDBJ whole genome shotgun (WGS) entry which is preliminary data.</text>
</comment>
<dbReference type="GO" id="GO:0070979">
    <property type="term" value="P:protein K11-linked ubiquitination"/>
    <property type="evidence" value="ECO:0007669"/>
    <property type="project" value="TreeGrafter"/>
</dbReference>
<dbReference type="GO" id="GO:0031145">
    <property type="term" value="P:anaphase-promoting complex-dependent catabolic process"/>
    <property type="evidence" value="ECO:0007669"/>
    <property type="project" value="InterPro"/>
</dbReference>
<dbReference type="SUPFAM" id="SSF50978">
    <property type="entry name" value="WD40 repeat-like"/>
    <property type="match status" value="1"/>
</dbReference>
<dbReference type="InterPro" id="IPR024789">
    <property type="entry name" value="APC4"/>
</dbReference>
<dbReference type="PANTHER" id="PTHR13260:SF0">
    <property type="entry name" value="ANAPHASE-PROMOTING COMPLEX SUBUNIT 4"/>
    <property type="match status" value="1"/>
</dbReference>
<evidence type="ECO:0000313" key="9">
    <source>
        <dbReference type="Proteomes" id="UP001285354"/>
    </source>
</evidence>
<dbReference type="GO" id="GO:0034399">
    <property type="term" value="C:nuclear periphery"/>
    <property type="evidence" value="ECO:0007669"/>
    <property type="project" value="TreeGrafter"/>
</dbReference>
<gene>
    <name evidence="8" type="ORF">QTJ16_000998</name>
</gene>
<dbReference type="PANTHER" id="PTHR13260">
    <property type="entry name" value="ANAPHASE PROMOTING COMPLEX SUBUNIT 4 APC4"/>
    <property type="match status" value="1"/>
</dbReference>
<proteinExistence type="predicted"/>
<evidence type="ECO:0000256" key="3">
    <source>
        <dbReference type="ARBA" id="ARBA00022776"/>
    </source>
</evidence>
<feature type="domain" description="Anaphase-promoting complex subunit 4 long" evidence="7">
    <location>
        <begin position="267"/>
        <end position="465"/>
    </location>
</feature>
<dbReference type="InterPro" id="IPR024790">
    <property type="entry name" value="APC4_long_dom"/>
</dbReference>
<dbReference type="InterPro" id="IPR036322">
    <property type="entry name" value="WD40_repeat_dom_sf"/>
</dbReference>
<keyword evidence="9" id="KW-1185">Reference proteome</keyword>
<dbReference type="EMBL" id="JAUBYV010000001">
    <property type="protein sequence ID" value="KAK2630178.1"/>
    <property type="molecule type" value="Genomic_DNA"/>
</dbReference>
<keyword evidence="4" id="KW-0833">Ubl conjugation pathway</keyword>
<evidence type="ECO:0000256" key="1">
    <source>
        <dbReference type="ARBA" id="ARBA00016067"/>
    </source>
</evidence>
<dbReference type="GO" id="GO:0005680">
    <property type="term" value="C:anaphase-promoting complex"/>
    <property type="evidence" value="ECO:0007669"/>
    <property type="project" value="InterPro"/>
</dbReference>
<evidence type="ECO:0000256" key="2">
    <source>
        <dbReference type="ARBA" id="ARBA00022618"/>
    </source>
</evidence>
<dbReference type="GO" id="GO:0051301">
    <property type="term" value="P:cell division"/>
    <property type="evidence" value="ECO:0007669"/>
    <property type="project" value="UniProtKB-KW"/>
</dbReference>
<evidence type="ECO:0000256" key="5">
    <source>
        <dbReference type="ARBA" id="ARBA00023306"/>
    </source>
</evidence>
<organism evidence="8 9">
    <name type="scientific">Diplocarpon rosae</name>
    <dbReference type="NCBI Taxonomy" id="946125"/>
    <lineage>
        <taxon>Eukaryota</taxon>
        <taxon>Fungi</taxon>
        <taxon>Dikarya</taxon>
        <taxon>Ascomycota</taxon>
        <taxon>Pezizomycotina</taxon>
        <taxon>Leotiomycetes</taxon>
        <taxon>Helotiales</taxon>
        <taxon>Drepanopezizaceae</taxon>
        <taxon>Diplocarpon</taxon>
    </lineage>
</organism>
<dbReference type="Proteomes" id="UP001285354">
    <property type="component" value="Unassembled WGS sequence"/>
</dbReference>
<sequence>MAERRRFQILSEKTLHQAANPSLITYCPSMDLVALVTADQQVFIYRLNGQRVYGAIQKADDLGVQSIRWKPNGQLLAIAWSDGSVRLVSPESSKIVLQFSTGEGIEDVTCMGWATNSIRRSGSSSFNAGVKSLDALPSADRNLSGVRVLNDLPRDLSLIDVEISLPKLSVLAAGGNSEDVFSSRPSLDALFRPFDPRDNNSVNVMVLGTKNGNIHLSIYDSFEIGTFVAPVTISGAPCHLIRHAAHEQFSTHALLLKQPNSSGLLYFVPMDLRFISASSEYLPLLASRSTALNNLLRYIRRAQVLMISEWEATQELPSRFIRNINETLDEKGDGDIVQALYHSVATGHTFPAVREWLVNELSERGHKRWDKAVTAGLENMRRLVHENTLPALERCSIILSRFLGIVKFQGSDSSIGFTSQQINLIMDTVACLHLVSSKILNQVIDEIELFGSFSTWLRFEIDRLALDSSVSPNEDTAEKEASIDHGKVLLYLQTVMTSSPLSLYLNNTPSEEEKENWNHFKYGLPIFELLDAQISKREQGQPYIKALLSISLLFDFLEQQAQVIFNQIAEADKRNVLFGKAQLIGSVENGGPLDTRMSRNVTGLCQSYTAFTPKGSDSVVQVALVLLSIENGVSSLHSCGFSEVQLGDGQILDIKFLDDQFVLVLWEFKGRVSLLSIPFESSSYTKETSHGSYQMQYFSHSKIEPRKFGNDEVVSYFSQHNLPGDGSFLPESMEIREQSASTQNEDARRLFLLGKGRIHYKILKFGESGSVKEVGNENISIS</sequence>
<reference evidence="8" key="1">
    <citation type="submission" date="2023-06" db="EMBL/GenBank/DDBJ databases">
        <title>Draft genome of Marssonina rosae.</title>
        <authorList>
            <person name="Cheng Q."/>
        </authorList>
    </citation>
    <scope>NUCLEOTIDE SEQUENCE</scope>
    <source>
        <strain evidence="8">R4</strain>
    </source>
</reference>
<keyword evidence="5" id="KW-0131">Cell cycle</keyword>
<evidence type="ECO:0000256" key="4">
    <source>
        <dbReference type="ARBA" id="ARBA00022786"/>
    </source>
</evidence>
<dbReference type="Pfam" id="PF12894">
    <property type="entry name" value="ANAPC4_WD40"/>
    <property type="match status" value="1"/>
</dbReference>
<accession>A0AAD9T758</accession>
<protein>
    <recommendedName>
        <fullName evidence="1">Anaphase-promoting complex subunit 4</fullName>
    </recommendedName>
</protein>
<dbReference type="AlphaFoldDB" id="A0AAD9T758"/>
<evidence type="ECO:0000313" key="8">
    <source>
        <dbReference type="EMBL" id="KAK2630178.1"/>
    </source>
</evidence>
<dbReference type="Gene3D" id="2.130.10.10">
    <property type="entry name" value="YVTN repeat-like/Quinoprotein amine dehydrogenase"/>
    <property type="match status" value="1"/>
</dbReference>
<feature type="domain" description="Anaphase-promoting complex subunit 4-like WD40" evidence="6">
    <location>
        <begin position="25"/>
        <end position="115"/>
    </location>
</feature>
<keyword evidence="3" id="KW-0498">Mitosis</keyword>